<accession>A0A3M8AKW0</accession>
<dbReference type="InterPro" id="IPR006037">
    <property type="entry name" value="RCK_C"/>
</dbReference>
<dbReference type="GO" id="GO:0005886">
    <property type="term" value="C:plasma membrane"/>
    <property type="evidence" value="ECO:0007669"/>
    <property type="project" value="TreeGrafter"/>
</dbReference>
<evidence type="ECO:0000313" key="10">
    <source>
        <dbReference type="Proteomes" id="UP000275048"/>
    </source>
</evidence>
<keyword evidence="4" id="KW-0677">Repeat</keyword>
<dbReference type="EMBL" id="RHHB01000002">
    <property type="protein sequence ID" value="RNB51763.1"/>
    <property type="molecule type" value="Genomic_DNA"/>
</dbReference>
<dbReference type="CDD" id="cd01115">
    <property type="entry name" value="SLC13_permease"/>
    <property type="match status" value="1"/>
</dbReference>
<organism evidence="9 10">
    <name type="scientific">Agromyces tardus</name>
    <dbReference type="NCBI Taxonomy" id="2583849"/>
    <lineage>
        <taxon>Bacteria</taxon>
        <taxon>Bacillati</taxon>
        <taxon>Actinomycetota</taxon>
        <taxon>Actinomycetes</taxon>
        <taxon>Micrococcales</taxon>
        <taxon>Microbacteriaceae</taxon>
        <taxon>Agromyces</taxon>
    </lineage>
</organism>
<dbReference type="Pfam" id="PF03600">
    <property type="entry name" value="CitMHS"/>
    <property type="match status" value="1"/>
</dbReference>
<dbReference type="PROSITE" id="PS51202">
    <property type="entry name" value="RCK_C"/>
    <property type="match status" value="1"/>
</dbReference>
<dbReference type="InterPro" id="IPR004680">
    <property type="entry name" value="Cit_transptr-like_dom"/>
</dbReference>
<evidence type="ECO:0000256" key="1">
    <source>
        <dbReference type="ARBA" id="ARBA00004141"/>
    </source>
</evidence>
<dbReference type="Proteomes" id="UP000275048">
    <property type="component" value="Unassembled WGS sequence"/>
</dbReference>
<keyword evidence="3 7" id="KW-0812">Transmembrane</keyword>
<dbReference type="RefSeq" id="WP_122935396.1">
    <property type="nucleotide sequence ID" value="NZ_JBHSNT010000044.1"/>
</dbReference>
<keyword evidence="5 7" id="KW-1133">Transmembrane helix</keyword>
<dbReference type="AlphaFoldDB" id="A0A3M8AKW0"/>
<feature type="transmembrane region" description="Helical" evidence="7">
    <location>
        <begin position="444"/>
        <end position="477"/>
    </location>
</feature>
<keyword evidence="2" id="KW-0813">Transport</keyword>
<evidence type="ECO:0000313" key="9">
    <source>
        <dbReference type="EMBL" id="RNB51763.1"/>
    </source>
</evidence>
<feature type="transmembrane region" description="Helical" evidence="7">
    <location>
        <begin position="332"/>
        <end position="361"/>
    </location>
</feature>
<dbReference type="SUPFAM" id="SSF116726">
    <property type="entry name" value="TrkA C-terminal domain-like"/>
    <property type="match status" value="1"/>
</dbReference>
<comment type="subcellular location">
    <subcellularLocation>
        <location evidence="1">Membrane</location>
        <topology evidence="1">Multi-pass membrane protein</topology>
    </subcellularLocation>
</comment>
<reference evidence="9 10" key="1">
    <citation type="submission" date="2018-10" db="EMBL/GenBank/DDBJ databases">
        <title>Isolation, diversity and antibacterial activity of antinobacteria from the wheat rhizosphere soil.</title>
        <authorList>
            <person name="Sun T."/>
        </authorList>
    </citation>
    <scope>NUCLEOTIDE SEQUENCE [LARGE SCALE GENOMIC DNA]</scope>
    <source>
        <strain evidence="9 10">SJ-23</strain>
    </source>
</reference>
<proteinExistence type="predicted"/>
<dbReference type="Gene3D" id="3.30.70.1450">
    <property type="entry name" value="Regulator of K+ conductance, C-terminal domain"/>
    <property type="match status" value="1"/>
</dbReference>
<evidence type="ECO:0000256" key="5">
    <source>
        <dbReference type="ARBA" id="ARBA00022989"/>
    </source>
</evidence>
<evidence type="ECO:0000256" key="7">
    <source>
        <dbReference type="SAM" id="Phobius"/>
    </source>
</evidence>
<evidence type="ECO:0000256" key="2">
    <source>
        <dbReference type="ARBA" id="ARBA00022448"/>
    </source>
</evidence>
<feature type="transmembrane region" description="Helical" evidence="7">
    <location>
        <begin position="497"/>
        <end position="517"/>
    </location>
</feature>
<feature type="domain" description="RCK C-terminal" evidence="8">
    <location>
        <begin position="226"/>
        <end position="308"/>
    </location>
</feature>
<feature type="transmembrane region" description="Helical" evidence="7">
    <location>
        <begin position="136"/>
        <end position="160"/>
    </location>
</feature>
<dbReference type="PANTHER" id="PTHR43652">
    <property type="entry name" value="BASIC AMINO ACID ANTIPORTER YFCC-RELATED"/>
    <property type="match status" value="1"/>
</dbReference>
<dbReference type="GO" id="GO:0008324">
    <property type="term" value="F:monoatomic cation transmembrane transporter activity"/>
    <property type="evidence" value="ECO:0007669"/>
    <property type="project" value="InterPro"/>
</dbReference>
<evidence type="ECO:0000256" key="3">
    <source>
        <dbReference type="ARBA" id="ARBA00022692"/>
    </source>
</evidence>
<feature type="transmembrane region" description="Helical" evidence="7">
    <location>
        <begin position="91"/>
        <end position="124"/>
    </location>
</feature>
<dbReference type="PANTHER" id="PTHR43652:SF2">
    <property type="entry name" value="BASIC AMINO ACID ANTIPORTER YFCC-RELATED"/>
    <property type="match status" value="1"/>
</dbReference>
<name>A0A3M8AKW0_9MICO</name>
<comment type="caution">
    <text evidence="9">The sequence shown here is derived from an EMBL/GenBank/DDBJ whole genome shotgun (WGS) entry which is preliminary data.</text>
</comment>
<evidence type="ECO:0000256" key="4">
    <source>
        <dbReference type="ARBA" id="ARBA00022737"/>
    </source>
</evidence>
<feature type="transmembrane region" description="Helical" evidence="7">
    <location>
        <begin position="373"/>
        <end position="393"/>
    </location>
</feature>
<gene>
    <name evidence="9" type="ORF">EDM22_02050</name>
</gene>
<keyword evidence="6 7" id="KW-0472">Membrane</keyword>
<dbReference type="InterPro" id="IPR036721">
    <property type="entry name" value="RCK_C_sf"/>
</dbReference>
<keyword evidence="10" id="KW-1185">Reference proteome</keyword>
<evidence type="ECO:0000256" key="6">
    <source>
        <dbReference type="ARBA" id="ARBA00023136"/>
    </source>
</evidence>
<dbReference type="OrthoDB" id="9809303at2"/>
<feature type="transmembrane region" description="Helical" evidence="7">
    <location>
        <begin position="172"/>
        <end position="195"/>
    </location>
</feature>
<evidence type="ECO:0000259" key="8">
    <source>
        <dbReference type="PROSITE" id="PS51202"/>
    </source>
</evidence>
<dbReference type="InterPro" id="IPR051679">
    <property type="entry name" value="DASS-Related_Transporters"/>
</dbReference>
<sequence>MDPVATTLVILVLAIVAFLSNRVPLGIVAIGVSVALWATGILDLGQALSGFGDPTVIFIASLFVVSEALDSTGVTAWAGQQVIGRAGTSRTPLLVVVCVLVAAVTALISVNGAVAALIPVVVVVATRAGIAPSQMLMPLAFSAHAGSMLALTGTPVNIIVSETAADAGARPFGFFEFGLVGVPLLTGTLLIIAVFGRRLLPERAPTSLPQDVTSHARTLREQYALPEGTELIGVREGATEVVVAPRSELIGLHLFPGMATPSGDLVVVAVQRAGEDLRGPDATLQAGDTLLLSGPWELLERNTSGPDVLVVEEPSRVRRGVPLGAGAKRAMVILGVMVLLLATGVVPAAIAGLLAASALVLTRVVTPKQAYRSVSWTTVVLVGGMIPLSTAFVETGTADVIAKGLLDVVGDGSPYLALLAMCLLTMVLGQLISNTATVLIVAPIAVVIAADLGVSVLPFMMALAVSGAASFLTPVATPANTMVLEPGGYRFGDYWKLGLPLLLLFLAVAVLYVPLVWPF</sequence>
<feature type="transmembrane region" description="Helical" evidence="7">
    <location>
        <begin position="413"/>
        <end position="432"/>
    </location>
</feature>
<feature type="transmembrane region" description="Helical" evidence="7">
    <location>
        <begin position="55"/>
        <end position="79"/>
    </location>
</feature>
<protein>
    <submittedName>
        <fullName evidence="9">SLC13/DASS family transporter</fullName>
    </submittedName>
</protein>
<dbReference type="GO" id="GO:0006813">
    <property type="term" value="P:potassium ion transport"/>
    <property type="evidence" value="ECO:0007669"/>
    <property type="project" value="InterPro"/>
</dbReference>